<gene>
    <name evidence="3" type="ORF">AB1Y20_019799</name>
</gene>
<evidence type="ECO:0000256" key="2">
    <source>
        <dbReference type="ARBA" id="ARBA00023043"/>
    </source>
</evidence>
<organism evidence="3 4">
    <name type="scientific">Prymnesium parvum</name>
    <name type="common">Toxic golden alga</name>
    <dbReference type="NCBI Taxonomy" id="97485"/>
    <lineage>
        <taxon>Eukaryota</taxon>
        <taxon>Haptista</taxon>
        <taxon>Haptophyta</taxon>
        <taxon>Prymnesiophyceae</taxon>
        <taxon>Prymnesiales</taxon>
        <taxon>Prymnesiaceae</taxon>
        <taxon>Prymnesium</taxon>
    </lineage>
</organism>
<evidence type="ECO:0000313" key="4">
    <source>
        <dbReference type="Proteomes" id="UP001515480"/>
    </source>
</evidence>
<dbReference type="PANTHER" id="PTHR24198:SF169">
    <property type="entry name" value="NON-SPECIFIC SERINE_THREONINE PROTEIN KINASE"/>
    <property type="match status" value="1"/>
</dbReference>
<name>A0AB34JVG9_PRYPA</name>
<sequence>MGYYGPPKLKVESKEPEDQEWFLHSLIEKKSTASDNHEAVLMSILDADYKKVKHRDKAFGNTLLHHAMQHGASEELVEYLLEEWPDAAKEIQDPANDHVSATAKPNYRWYPLHLGAISGAPLATMKMVLEAYPEAAQKADTLDGSLPLHLCIGRHTDAAVLQLLLEAYPKGAEALTANKELALHKAIARAKPAVVKALLQAFPRGVKLRTYPLDQMTPLEMARDRLKYCKVGTPEEAQEILDAVQETKKKVDADFKAYVKTIGKHS</sequence>
<keyword evidence="1" id="KW-0677">Repeat</keyword>
<dbReference type="Proteomes" id="UP001515480">
    <property type="component" value="Unassembled WGS sequence"/>
</dbReference>
<dbReference type="PANTHER" id="PTHR24198">
    <property type="entry name" value="ANKYRIN REPEAT AND PROTEIN KINASE DOMAIN-CONTAINING PROTEIN"/>
    <property type="match status" value="1"/>
</dbReference>
<keyword evidence="4" id="KW-1185">Reference proteome</keyword>
<reference evidence="3 4" key="1">
    <citation type="journal article" date="2024" name="Science">
        <title>Giant polyketide synthase enzymes in the biosynthesis of giant marine polyether toxins.</title>
        <authorList>
            <person name="Fallon T.R."/>
            <person name="Shende V.V."/>
            <person name="Wierzbicki I.H."/>
            <person name="Pendleton A.L."/>
            <person name="Watervoot N.F."/>
            <person name="Auber R.P."/>
            <person name="Gonzalez D.J."/>
            <person name="Wisecaver J.H."/>
            <person name="Moore B.S."/>
        </authorList>
    </citation>
    <scope>NUCLEOTIDE SEQUENCE [LARGE SCALE GENOMIC DNA]</scope>
    <source>
        <strain evidence="3 4">12B1</strain>
    </source>
</reference>
<dbReference type="Gene3D" id="1.25.40.20">
    <property type="entry name" value="Ankyrin repeat-containing domain"/>
    <property type="match status" value="1"/>
</dbReference>
<dbReference type="InterPro" id="IPR002110">
    <property type="entry name" value="Ankyrin_rpt"/>
</dbReference>
<comment type="caution">
    <text evidence="3">The sequence shown here is derived from an EMBL/GenBank/DDBJ whole genome shotgun (WGS) entry which is preliminary data.</text>
</comment>
<dbReference type="SUPFAM" id="SSF48403">
    <property type="entry name" value="Ankyrin repeat"/>
    <property type="match status" value="1"/>
</dbReference>
<dbReference type="EMBL" id="JBGBPQ010000004">
    <property type="protein sequence ID" value="KAL1524922.1"/>
    <property type="molecule type" value="Genomic_DNA"/>
</dbReference>
<dbReference type="InterPro" id="IPR036770">
    <property type="entry name" value="Ankyrin_rpt-contain_sf"/>
</dbReference>
<accession>A0AB34JVG9</accession>
<protein>
    <submittedName>
        <fullName evidence="3">Uncharacterized protein</fullName>
    </submittedName>
</protein>
<evidence type="ECO:0000256" key="1">
    <source>
        <dbReference type="ARBA" id="ARBA00022737"/>
    </source>
</evidence>
<evidence type="ECO:0000313" key="3">
    <source>
        <dbReference type="EMBL" id="KAL1524922.1"/>
    </source>
</evidence>
<dbReference type="SMART" id="SM00248">
    <property type="entry name" value="ANK"/>
    <property type="match status" value="3"/>
</dbReference>
<dbReference type="Pfam" id="PF13606">
    <property type="entry name" value="Ank_3"/>
    <property type="match status" value="1"/>
</dbReference>
<dbReference type="AlphaFoldDB" id="A0AB34JVG9"/>
<proteinExistence type="predicted"/>
<keyword evidence="2" id="KW-0040">ANK repeat</keyword>